<dbReference type="PANTHER" id="PTHR43861">
    <property type="entry name" value="TRANS-ACONITATE 2-METHYLTRANSFERASE-RELATED"/>
    <property type="match status" value="1"/>
</dbReference>
<organism evidence="2 3">
    <name type="scientific">Photobacterium gaetbulicola</name>
    <dbReference type="NCBI Taxonomy" id="1295392"/>
    <lineage>
        <taxon>Bacteria</taxon>
        <taxon>Pseudomonadati</taxon>
        <taxon>Pseudomonadota</taxon>
        <taxon>Gammaproteobacteria</taxon>
        <taxon>Vibrionales</taxon>
        <taxon>Vibrionaceae</taxon>
        <taxon>Photobacterium</taxon>
    </lineage>
</organism>
<feature type="domain" description="HNH nuclease" evidence="1">
    <location>
        <begin position="468"/>
        <end position="506"/>
    </location>
</feature>
<dbReference type="CDD" id="cd02440">
    <property type="entry name" value="AdoMet_MTases"/>
    <property type="match status" value="1"/>
</dbReference>
<reference evidence="2 3" key="1">
    <citation type="submission" date="2014-12" db="EMBL/GenBank/DDBJ databases">
        <title>Genome sequencing of Photobacterium gaetbulicola AD005a.</title>
        <authorList>
            <person name="Adrian T.G.S."/>
            <person name="Chan K.G."/>
        </authorList>
    </citation>
    <scope>NUCLEOTIDE SEQUENCE [LARGE SCALE GENOMIC DNA]</scope>
    <source>
        <strain evidence="2 3">AD005a</strain>
    </source>
</reference>
<gene>
    <name evidence="2" type="ORF">RJ45_15435</name>
</gene>
<evidence type="ECO:0000313" key="2">
    <source>
        <dbReference type="EMBL" id="KHT62745.1"/>
    </source>
</evidence>
<keyword evidence="2" id="KW-0808">Transferase</keyword>
<dbReference type="InterPro" id="IPR029063">
    <property type="entry name" value="SAM-dependent_MTases_sf"/>
</dbReference>
<accession>A0A0B9GD19</accession>
<dbReference type="Pfam" id="PF13395">
    <property type="entry name" value="HNH_4"/>
    <property type="match status" value="1"/>
</dbReference>
<comment type="caution">
    <text evidence="2">The sequence shown here is derived from an EMBL/GenBank/DDBJ whole genome shotgun (WGS) entry which is preliminary data.</text>
</comment>
<protein>
    <submittedName>
        <fullName evidence="2">SAM-dependent methlyltransferase</fullName>
    </submittedName>
</protein>
<dbReference type="Proteomes" id="UP000031278">
    <property type="component" value="Unassembled WGS sequence"/>
</dbReference>
<sequence>MSMQNSFYHNNASRLASDYQKLVFENVHASWKRFWPVAEDTAKPLCVLDVGAGSGRDALWFAENGCEVYAVEPAEALRDIGKRHTQAKEVVWLDDSLPELKKVISLGIRFEYILLSAVWMHIPPSERERTFRKLSNLLAPNGKLIITLRHGDFDDGRKNHGVSAQEIEQFAKQRALHVCLKTELSSDAMGRSSVQWQTVVLNLPDDGSGDLTKIRHIIVNDSKSATYKLALLRTLLRIADAHPGAVLDRTDGKVALPQGLVALYWVRQFKRLIDIKIDGIQGIQQNSNTSKGLGFVKEDGWHKLRHLSADDLAVGALFTGDDAKALQKTLSASLATIKSGPVKFIYQGPKNNHLFEMVAPTQKRKSLTSLFIDSEFLASFGTFLLDESLWDCLRLYSSWIEPLVVNQWVTEMKRFENNRLRNINLQTYYDCLIWVDKDHDTREVRKKVDALRQCGTEIQSVWSGTKLREQYHVDHCLPFAYWPNNDRWNLLPATTTENLNKKDRVPKSKRLTSSKDRIIDWWQAAWQTEQEQTRFFDEAVLSLPNLPPQCRNFEDVFEAMGLQIKGVKSRLLVGEW</sequence>
<dbReference type="GO" id="GO:0016740">
    <property type="term" value="F:transferase activity"/>
    <property type="evidence" value="ECO:0007669"/>
    <property type="project" value="UniProtKB-KW"/>
</dbReference>
<name>A0A0B9GD19_9GAMM</name>
<dbReference type="InterPro" id="IPR003615">
    <property type="entry name" value="HNH_nuc"/>
</dbReference>
<proteinExistence type="predicted"/>
<dbReference type="SUPFAM" id="SSF53335">
    <property type="entry name" value="S-adenosyl-L-methionine-dependent methyltransferases"/>
    <property type="match status" value="1"/>
</dbReference>
<dbReference type="Gene3D" id="3.40.50.150">
    <property type="entry name" value="Vaccinia Virus protein VP39"/>
    <property type="match status" value="1"/>
</dbReference>
<dbReference type="AlphaFoldDB" id="A0A0B9GD19"/>
<dbReference type="Pfam" id="PF13489">
    <property type="entry name" value="Methyltransf_23"/>
    <property type="match status" value="1"/>
</dbReference>
<evidence type="ECO:0000259" key="1">
    <source>
        <dbReference type="Pfam" id="PF13395"/>
    </source>
</evidence>
<evidence type="ECO:0000313" key="3">
    <source>
        <dbReference type="Proteomes" id="UP000031278"/>
    </source>
</evidence>
<dbReference type="EMBL" id="JWLZ01000171">
    <property type="protein sequence ID" value="KHT62745.1"/>
    <property type="molecule type" value="Genomic_DNA"/>
</dbReference>
<dbReference type="RefSeq" id="WP_039464005.1">
    <property type="nucleotide sequence ID" value="NZ_JWLZ01000171.1"/>
</dbReference>